<dbReference type="Proteomes" id="UP000001595">
    <property type="component" value="Chromosome 1"/>
</dbReference>
<dbReference type="GeneTree" id="ENSGT00930000151460"/>
<organism evidence="1 2">
    <name type="scientific">Pongo abelii</name>
    <name type="common">Sumatran orangutan</name>
    <name type="synonym">Pongo pygmaeus abelii</name>
    <dbReference type="NCBI Taxonomy" id="9601"/>
    <lineage>
        <taxon>Eukaryota</taxon>
        <taxon>Metazoa</taxon>
        <taxon>Chordata</taxon>
        <taxon>Craniata</taxon>
        <taxon>Vertebrata</taxon>
        <taxon>Euteleostomi</taxon>
        <taxon>Mammalia</taxon>
        <taxon>Eutheria</taxon>
        <taxon>Euarchontoglires</taxon>
        <taxon>Primates</taxon>
        <taxon>Haplorrhini</taxon>
        <taxon>Catarrhini</taxon>
        <taxon>Hominidae</taxon>
        <taxon>Pongo</taxon>
    </lineage>
</organism>
<dbReference type="AlphaFoldDB" id="A0A8I5TTQ1"/>
<keyword evidence="2" id="KW-1185">Reference proteome</keyword>
<sequence>MGMCSRQERIQKDIDVVIQKSRAEDCLFADFRYSDSTFTFTYVGGPRRYLYLA</sequence>
<name>A0A8I5TTQ1_PONAB</name>
<proteinExistence type="predicted"/>
<reference evidence="1" key="3">
    <citation type="submission" date="2025-09" db="UniProtKB">
        <authorList>
            <consortium name="Ensembl"/>
        </authorList>
    </citation>
    <scope>IDENTIFICATION</scope>
</reference>
<evidence type="ECO:0008006" key="3">
    <source>
        <dbReference type="Google" id="ProtNLM"/>
    </source>
</evidence>
<protein>
    <recommendedName>
        <fullName evidence="3">Poly(ADP-ribose) polymerase family member 8</fullName>
    </recommendedName>
</protein>
<dbReference type="Ensembl" id="ENSPPYT00000047613.1">
    <property type="protein sequence ID" value="ENSPPYP00000032161.1"/>
    <property type="gene ID" value="ENSPPYG00000033178.1"/>
</dbReference>
<accession>A0A8I5TTQ1</accession>
<evidence type="ECO:0000313" key="2">
    <source>
        <dbReference type="Proteomes" id="UP000001595"/>
    </source>
</evidence>
<reference evidence="1 2" key="1">
    <citation type="submission" date="2008-02" db="EMBL/GenBank/DDBJ databases">
        <title>A 6x draft sequence assembly of the Pongo pygmaeus abelii genome.</title>
        <authorList>
            <person name="Wilson R.K."/>
            <person name="Mardis E."/>
        </authorList>
    </citation>
    <scope>NUCLEOTIDE SEQUENCE [LARGE SCALE GENOMIC DNA]</scope>
</reference>
<reference evidence="1" key="2">
    <citation type="submission" date="2025-08" db="UniProtKB">
        <authorList>
            <consortium name="Ensembl"/>
        </authorList>
    </citation>
    <scope>IDENTIFICATION</scope>
</reference>
<evidence type="ECO:0000313" key="1">
    <source>
        <dbReference type="Ensembl" id="ENSPPYP00000032161.1"/>
    </source>
</evidence>